<dbReference type="Gene3D" id="3.40.50.10990">
    <property type="entry name" value="GTP cyclohydrolase II"/>
    <property type="match status" value="1"/>
</dbReference>
<comment type="similarity">
    <text evidence="1">Belongs to the GTP cyclohydrolase II family.</text>
</comment>
<evidence type="ECO:0000256" key="5">
    <source>
        <dbReference type="SAM" id="MobiDB-lite"/>
    </source>
</evidence>
<evidence type="ECO:0000259" key="7">
    <source>
        <dbReference type="Pfam" id="PF12471"/>
    </source>
</evidence>
<dbReference type="GO" id="GO:0005525">
    <property type="term" value="F:GTP binding"/>
    <property type="evidence" value="ECO:0007669"/>
    <property type="project" value="UniProtKB-KW"/>
</dbReference>
<evidence type="ECO:0000256" key="2">
    <source>
        <dbReference type="ARBA" id="ARBA00022741"/>
    </source>
</evidence>
<dbReference type="Proteomes" id="UP000629468">
    <property type="component" value="Unassembled WGS sequence"/>
</dbReference>
<dbReference type="EMBL" id="JABXXO010000010">
    <property type="protein sequence ID" value="KAF7768371.1"/>
    <property type="molecule type" value="Genomic_DNA"/>
</dbReference>
<evidence type="ECO:0000313" key="9">
    <source>
        <dbReference type="Proteomes" id="UP000629468"/>
    </source>
</evidence>
<evidence type="ECO:0000256" key="3">
    <source>
        <dbReference type="ARBA" id="ARBA00022801"/>
    </source>
</evidence>
<dbReference type="InterPro" id="IPR000926">
    <property type="entry name" value="RibA"/>
</dbReference>
<dbReference type="OMA" id="FQQLMPD"/>
<dbReference type="CDD" id="cd00641">
    <property type="entry name" value="GTP_cyclohydro2"/>
    <property type="match status" value="1"/>
</dbReference>
<feature type="region of interest" description="Disordered" evidence="5">
    <location>
        <begin position="30"/>
        <end position="74"/>
    </location>
</feature>
<dbReference type="InterPro" id="IPR022163">
    <property type="entry name" value="GTP_CH_N"/>
</dbReference>
<dbReference type="InterPro" id="IPR032677">
    <property type="entry name" value="GTP_cyclohydro_II"/>
</dbReference>
<keyword evidence="3" id="KW-0378">Hydrolase</keyword>
<evidence type="ECO:0008006" key="10">
    <source>
        <dbReference type="Google" id="ProtNLM"/>
    </source>
</evidence>
<keyword evidence="2" id="KW-0547">Nucleotide-binding</keyword>
<dbReference type="GO" id="GO:0009231">
    <property type="term" value="P:riboflavin biosynthetic process"/>
    <property type="evidence" value="ECO:0007669"/>
    <property type="project" value="InterPro"/>
</dbReference>
<feature type="domain" description="GTP cyclohydrolase N-terminal" evidence="7">
    <location>
        <begin position="89"/>
        <end position="295"/>
    </location>
</feature>
<dbReference type="Pfam" id="PF00925">
    <property type="entry name" value="GTP_cyclohydro2"/>
    <property type="match status" value="1"/>
</dbReference>
<feature type="domain" description="GTP cyclohydrolase II" evidence="6">
    <location>
        <begin position="334"/>
        <end position="468"/>
    </location>
</feature>
<dbReference type="NCBIfam" id="NF005536">
    <property type="entry name" value="PRK07198.1"/>
    <property type="match status" value="1"/>
</dbReference>
<sequence>MSSTDAVLTQILAQLEAMQLNQQAMQAKIDALGNRSTSPPLEPVKDKDKEPLSPISSVPPPILGGPSASPPRKGAFTDKEREKLLYPGRVNLSTYPDQHGIKPHPLRWGASDPHERGPIICSRLPSSIKRRNGLGAHSGSYSIYRSLSIAMGSLSPTHKPDYTMTEPPVDFPGQPSWFDPKKIVSFDPWGHLVQIVFKDEMESGLDIRPSIAVTKAHLKMSELDEAARKGTLVVDGNVVMKSRPLMNEDGSVSSEDNGVEVFVSKAAVEPVWYLPGVAERFEISESLLRRALFEETGGMYPELITRPDIKVFLPPIGNLTVYIFGNPAYLSDESKELTLRVHDECNGSDVFGSDICTCKPYLVYAIEECIRGAQKGGIGVVVYFRKEGRALGEVTKYLVYNLRKRGGDSADKYFKSTEMIAGVKDMRFQALMPDVLHWLGIRKIDKMVSMSDMKYDAIVKSGIPILKRYDLPDHLIPPDSRVEIDAKIAAGYFSSAKKITEADLFKTVGRAWEETEH</sequence>
<accession>A0A8H7C7K8</accession>
<gene>
    <name evidence="8" type="ORF">Agabi119p4_7614</name>
</gene>
<proteinExistence type="inferred from homology"/>
<evidence type="ECO:0000313" key="8">
    <source>
        <dbReference type="EMBL" id="KAF7768371.1"/>
    </source>
</evidence>
<evidence type="ECO:0000259" key="6">
    <source>
        <dbReference type="Pfam" id="PF00925"/>
    </source>
</evidence>
<organism evidence="8 9">
    <name type="scientific">Agaricus bisporus var. burnettii</name>
    <dbReference type="NCBI Taxonomy" id="192524"/>
    <lineage>
        <taxon>Eukaryota</taxon>
        <taxon>Fungi</taxon>
        <taxon>Dikarya</taxon>
        <taxon>Basidiomycota</taxon>
        <taxon>Agaricomycotina</taxon>
        <taxon>Agaricomycetes</taxon>
        <taxon>Agaricomycetidae</taxon>
        <taxon>Agaricales</taxon>
        <taxon>Agaricineae</taxon>
        <taxon>Agaricaceae</taxon>
        <taxon>Agaricus</taxon>
    </lineage>
</organism>
<dbReference type="SUPFAM" id="SSF142695">
    <property type="entry name" value="RibA-like"/>
    <property type="match status" value="1"/>
</dbReference>
<keyword evidence="4" id="KW-0342">GTP-binding</keyword>
<dbReference type="Pfam" id="PF12471">
    <property type="entry name" value="GTP_CH_N"/>
    <property type="match status" value="1"/>
</dbReference>
<evidence type="ECO:0000256" key="1">
    <source>
        <dbReference type="ARBA" id="ARBA00008131"/>
    </source>
</evidence>
<dbReference type="GO" id="GO:0003935">
    <property type="term" value="F:GTP cyclohydrolase II activity"/>
    <property type="evidence" value="ECO:0007669"/>
    <property type="project" value="InterPro"/>
</dbReference>
<dbReference type="PANTHER" id="PTHR47259">
    <property type="match status" value="1"/>
</dbReference>
<reference evidence="8 9" key="1">
    <citation type="journal article" name="Sci. Rep.">
        <title>Telomere-to-telomere assembled and centromere annotated genomes of the two main subspecies of the button mushroom Agaricus bisporus reveal especially polymorphic chromosome ends.</title>
        <authorList>
            <person name="Sonnenberg A.S.M."/>
            <person name="Sedaghat-Telgerd N."/>
            <person name="Lavrijssen B."/>
            <person name="Ohm R.A."/>
            <person name="Hendrickx P.M."/>
            <person name="Scholtmeijer K."/>
            <person name="Baars J.J.P."/>
            <person name="van Peer A."/>
        </authorList>
    </citation>
    <scope>NUCLEOTIDE SEQUENCE [LARGE SCALE GENOMIC DNA]</scope>
    <source>
        <strain evidence="8 9">H119_p4</strain>
    </source>
</reference>
<dbReference type="InterPro" id="IPR036144">
    <property type="entry name" value="RibA-like_sf"/>
</dbReference>
<dbReference type="AlphaFoldDB" id="A0A8H7C7K8"/>
<comment type="caution">
    <text evidence="8">The sequence shown here is derived from an EMBL/GenBank/DDBJ whole genome shotgun (WGS) entry which is preliminary data.</text>
</comment>
<name>A0A8H7C7K8_AGABI</name>
<evidence type="ECO:0000256" key="4">
    <source>
        <dbReference type="ARBA" id="ARBA00023134"/>
    </source>
</evidence>
<dbReference type="PANTHER" id="PTHR47259:SF2">
    <property type="entry name" value="URACIL-REGULATED PROTEIN 1"/>
    <property type="match status" value="1"/>
</dbReference>
<protein>
    <recommendedName>
        <fullName evidence="10">GTP cyclohydrolase II domain-containing protein</fullName>
    </recommendedName>
</protein>